<evidence type="ECO:0000259" key="3">
    <source>
        <dbReference type="Pfam" id="PF10145"/>
    </source>
</evidence>
<dbReference type="RefSeq" id="WP_000879064.1">
    <property type="nucleotide sequence ID" value="NZ_JH792025.1"/>
</dbReference>
<keyword evidence="2" id="KW-0472">Membrane</keyword>
<protein>
    <recommendedName>
        <fullName evidence="3">Phage tail tape measure protein domain-containing protein</fullName>
    </recommendedName>
</protein>
<sequence length="978" mass="106992">MLAEMFQLFGTIGIKAEGAYKDLQQFEDRVQKTANGMHDKFQKAGESISHVGNKMKDVGTNMTTGVSLPLAGIGAAAVKVASDFDTSQRNIQSSLGLTEKGAENLGKVAKETWKDGFGQSIEEVDQSLIKVYQNMKEVPHEELEEATKSAMTLGKTFDSDINEVTRGAGQLMNQFGISSKEAFDLFAAGGQEGLNYSNEMFDNVAEYAPLYKQAGFSANEMFTIMANGTRDGSYNLDYINDLVKEFGIRVQDGSKGVSDAFAEMSPQTQKVWDNFNKGKGTSADVFNAVLGDLGKMDDKVKANQLGVAVFGTKWEDMGAQAVLGLNNANGALGDVEGTMGKMQKTQQEAFGVRWQKLMRTTMASLEPLGQAILDIAEVALPPIIKTVEVVAKAFSSMPKPIQIGIVAILGMVAVLGPLVAMMGFMTSGVGAFVGSLRFLVPILTKVPLLFTGILKVGPKLIGMFGGIGKALALLGRSMMTLLMNPWTIAILAIVGLVYLIYKNWDDIVKYTKKAVKWIGDVCSKAWDATVKGAKKAWNGLGKFFSGFWNGTKKLFKSASSFLGKVLEEAWKYIKQRIEYNIKIWKNIFEFGWNAIKFVFNLALSGLKKIVNGTWKFIKNSVQKAVNTWKKIFTTGWNAIKRIFSMALALIKQYVKTEFEKMKNTISSVFNTIKEIVKKAWDAIKSTFTTVLKFLKDFVKSSWESIKDTISSVMNTIKNVIQSAWNFIKFTIINAVREFVGFVITNFNKLYNTITDVVGGIKEFIVSNFKTIKKAITGAFTGVVDTVKDVFSKVGSIVKNVAKDAVSWGKDIIAGIGEGMSGMADWLIKKAKGVVSGIPKAVLKFFGIRSPSRLMMEYGGYITEGLGVGMEKMIPAVDKASELLNKAVVPPKPMKLVSDVSNQIGQMGARSADLIGKTAHPFAGQTHVEKKTDNGVTIQNATFKVSVEKLQSADDFVKMRKLLQNVVADDLMGMAVRNV</sequence>
<dbReference type="InterPro" id="IPR010090">
    <property type="entry name" value="Phage_tape_meas"/>
</dbReference>
<dbReference type="Pfam" id="PF10145">
    <property type="entry name" value="PhageMin_Tail"/>
    <property type="match status" value="1"/>
</dbReference>
<evidence type="ECO:0000313" key="4">
    <source>
        <dbReference type="EMBL" id="EJR23711.1"/>
    </source>
</evidence>
<keyword evidence="1" id="KW-1188">Viral release from host cell</keyword>
<dbReference type="PANTHER" id="PTHR37813">
    <property type="entry name" value="FELS-2 PROPHAGE PROTEIN"/>
    <property type="match status" value="1"/>
</dbReference>
<dbReference type="PANTHER" id="PTHR37813:SF1">
    <property type="entry name" value="FELS-2 PROPHAGE PROTEIN"/>
    <property type="match status" value="1"/>
</dbReference>
<dbReference type="Proteomes" id="UP000006607">
    <property type="component" value="Unassembled WGS sequence"/>
</dbReference>
<evidence type="ECO:0000256" key="2">
    <source>
        <dbReference type="SAM" id="Phobius"/>
    </source>
</evidence>
<keyword evidence="2" id="KW-0812">Transmembrane</keyword>
<accession>A0A9W5NQY6</accession>
<dbReference type="InterPro" id="IPR016024">
    <property type="entry name" value="ARM-type_fold"/>
</dbReference>
<evidence type="ECO:0000313" key="5">
    <source>
        <dbReference type="Proteomes" id="UP000006607"/>
    </source>
</evidence>
<organism evidence="4 5">
    <name type="scientific">Bacillus cereus (strain VD014)</name>
    <dbReference type="NCBI Taxonomy" id="1053223"/>
    <lineage>
        <taxon>Bacteria</taxon>
        <taxon>Bacillati</taxon>
        <taxon>Bacillota</taxon>
        <taxon>Bacilli</taxon>
        <taxon>Bacillales</taxon>
        <taxon>Bacillaceae</taxon>
        <taxon>Bacillus</taxon>
        <taxon>Bacillus cereus group</taxon>
    </lineage>
</organism>
<proteinExistence type="predicted"/>
<feature type="domain" description="Phage tail tape measure protein" evidence="3">
    <location>
        <begin position="116"/>
        <end position="311"/>
    </location>
</feature>
<name>A0A9W5NQY6_BACC8</name>
<feature type="transmembrane region" description="Helical" evidence="2">
    <location>
        <begin position="403"/>
        <end position="426"/>
    </location>
</feature>
<evidence type="ECO:0000256" key="1">
    <source>
        <dbReference type="ARBA" id="ARBA00022612"/>
    </source>
</evidence>
<dbReference type="EMBL" id="AHER01000026">
    <property type="protein sequence ID" value="EJR23711.1"/>
    <property type="molecule type" value="Genomic_DNA"/>
</dbReference>
<dbReference type="AlphaFoldDB" id="A0A9W5NQY6"/>
<reference evidence="4" key="1">
    <citation type="submission" date="2012-04" db="EMBL/GenBank/DDBJ databases">
        <title>The Genome Sequence of Bacillus cereus VD014.</title>
        <authorList>
            <consortium name="The Broad Institute Genome Sequencing Platform"/>
            <consortium name="The Broad Institute Genome Sequencing Center for Infectious Disease"/>
            <person name="Feldgarden M."/>
            <person name="Van der Auwera G.A."/>
            <person name="Mahillon J."/>
            <person name="Duprez V."/>
            <person name="Timmery S."/>
            <person name="Mattelet C."/>
            <person name="Dierick K."/>
            <person name="Sun M."/>
            <person name="Yu Z."/>
            <person name="Zhu L."/>
            <person name="Hu X."/>
            <person name="Shank E.B."/>
            <person name="Swiecicka I."/>
            <person name="Hansen B.M."/>
            <person name="Andrup L."/>
            <person name="Young S.K."/>
            <person name="Zeng Q."/>
            <person name="Gargeya S."/>
            <person name="Fitzgerald M."/>
            <person name="Haas B."/>
            <person name="Abouelleil A."/>
            <person name="Alvarado L."/>
            <person name="Arachchi H.M."/>
            <person name="Berlin A."/>
            <person name="Chapman S.B."/>
            <person name="Goldberg J."/>
            <person name="Griggs A."/>
            <person name="Gujja S."/>
            <person name="Hansen M."/>
            <person name="Howarth C."/>
            <person name="Imamovic A."/>
            <person name="Larimer J."/>
            <person name="McCowen C."/>
            <person name="Montmayeur A."/>
            <person name="Murphy C."/>
            <person name="Neiman D."/>
            <person name="Pearson M."/>
            <person name="Priest M."/>
            <person name="Roberts A."/>
            <person name="Saif S."/>
            <person name="Shea T."/>
            <person name="Sisk P."/>
            <person name="Sykes S."/>
            <person name="Wortman J."/>
            <person name="Nusbaum C."/>
            <person name="Birren B."/>
        </authorList>
    </citation>
    <scope>NUCLEOTIDE SEQUENCE</scope>
    <source>
        <strain evidence="4">VD014</strain>
    </source>
</reference>
<feature type="transmembrane region" description="Helical" evidence="2">
    <location>
        <begin position="438"/>
        <end position="457"/>
    </location>
</feature>
<keyword evidence="2" id="KW-1133">Transmembrane helix</keyword>
<dbReference type="SUPFAM" id="SSF48371">
    <property type="entry name" value="ARM repeat"/>
    <property type="match status" value="1"/>
</dbReference>
<comment type="caution">
    <text evidence="4">The sequence shown here is derived from an EMBL/GenBank/DDBJ whole genome shotgun (WGS) entry which is preliminary data.</text>
</comment>
<feature type="transmembrane region" description="Helical" evidence="2">
    <location>
        <begin position="478"/>
        <end position="501"/>
    </location>
</feature>
<gene>
    <name evidence="4" type="ORF">IIA_01942</name>
</gene>
<dbReference type="Gene3D" id="1.20.120.20">
    <property type="entry name" value="Apolipoprotein"/>
    <property type="match status" value="1"/>
</dbReference>